<sequence>MQESSTAQTTGDPPKQLKVQKNQTNCSTSNPLTEAIHQYYLENLSQINLQDASSDKEITEEPSSEEWSTTGEQTEASEDDEAVPKQFMTQETCASGTEPIIEEQE</sequence>
<feature type="compositionally biased region" description="Polar residues" evidence="1">
    <location>
        <begin position="19"/>
        <end position="30"/>
    </location>
</feature>
<evidence type="ECO:0000256" key="1">
    <source>
        <dbReference type="SAM" id="MobiDB-lite"/>
    </source>
</evidence>
<name>A0A2P5E224_PARAD</name>
<gene>
    <name evidence="2" type="ORF">PanWU01x14_008310</name>
</gene>
<proteinExistence type="predicted"/>
<feature type="region of interest" description="Disordered" evidence="1">
    <location>
        <begin position="51"/>
        <end position="105"/>
    </location>
</feature>
<keyword evidence="3" id="KW-1185">Reference proteome</keyword>
<comment type="caution">
    <text evidence="2">The sequence shown here is derived from an EMBL/GenBank/DDBJ whole genome shotgun (WGS) entry which is preliminary data.</text>
</comment>
<evidence type="ECO:0000313" key="3">
    <source>
        <dbReference type="Proteomes" id="UP000237105"/>
    </source>
</evidence>
<protein>
    <submittedName>
        <fullName evidence="2">Uncharacterized protein</fullName>
    </submittedName>
</protein>
<evidence type="ECO:0000313" key="2">
    <source>
        <dbReference type="EMBL" id="PON79599.1"/>
    </source>
</evidence>
<feature type="region of interest" description="Disordered" evidence="1">
    <location>
        <begin position="1"/>
        <end position="30"/>
    </location>
</feature>
<feature type="compositionally biased region" description="Polar residues" evidence="1">
    <location>
        <begin position="1"/>
        <end position="11"/>
    </location>
</feature>
<reference evidence="3" key="1">
    <citation type="submission" date="2016-06" db="EMBL/GenBank/DDBJ databases">
        <title>Parallel loss of symbiosis genes in relatives of nitrogen-fixing non-legume Parasponia.</title>
        <authorList>
            <person name="Van Velzen R."/>
            <person name="Holmer R."/>
            <person name="Bu F."/>
            <person name="Rutten L."/>
            <person name="Van Zeijl A."/>
            <person name="Liu W."/>
            <person name="Santuari L."/>
            <person name="Cao Q."/>
            <person name="Sharma T."/>
            <person name="Shen D."/>
            <person name="Roswanjaya Y."/>
            <person name="Wardhani T."/>
            <person name="Kalhor M.S."/>
            <person name="Jansen J."/>
            <person name="Van den Hoogen J."/>
            <person name="Gungor B."/>
            <person name="Hartog M."/>
            <person name="Hontelez J."/>
            <person name="Verver J."/>
            <person name="Yang W.-C."/>
            <person name="Schijlen E."/>
            <person name="Repin R."/>
            <person name="Schilthuizen M."/>
            <person name="Schranz E."/>
            <person name="Heidstra R."/>
            <person name="Miyata K."/>
            <person name="Fedorova E."/>
            <person name="Kohlen W."/>
            <person name="Bisseling T."/>
            <person name="Smit S."/>
            <person name="Geurts R."/>
        </authorList>
    </citation>
    <scope>NUCLEOTIDE SEQUENCE [LARGE SCALE GENOMIC DNA]</scope>
    <source>
        <strain evidence="3">cv. WU1-14</strain>
    </source>
</reference>
<dbReference type="Proteomes" id="UP000237105">
    <property type="component" value="Unassembled WGS sequence"/>
</dbReference>
<dbReference type="EMBL" id="JXTB01000003">
    <property type="protein sequence ID" value="PON79599.1"/>
    <property type="molecule type" value="Genomic_DNA"/>
</dbReference>
<dbReference type="AlphaFoldDB" id="A0A2P5E224"/>
<accession>A0A2P5E224</accession>
<organism evidence="2 3">
    <name type="scientific">Parasponia andersonii</name>
    <name type="common">Sponia andersonii</name>
    <dbReference type="NCBI Taxonomy" id="3476"/>
    <lineage>
        <taxon>Eukaryota</taxon>
        <taxon>Viridiplantae</taxon>
        <taxon>Streptophyta</taxon>
        <taxon>Embryophyta</taxon>
        <taxon>Tracheophyta</taxon>
        <taxon>Spermatophyta</taxon>
        <taxon>Magnoliopsida</taxon>
        <taxon>eudicotyledons</taxon>
        <taxon>Gunneridae</taxon>
        <taxon>Pentapetalae</taxon>
        <taxon>rosids</taxon>
        <taxon>fabids</taxon>
        <taxon>Rosales</taxon>
        <taxon>Cannabaceae</taxon>
        <taxon>Parasponia</taxon>
    </lineage>
</organism>